<dbReference type="Gene3D" id="3.40.1110.10">
    <property type="entry name" value="Calcium-transporting ATPase, cytoplasmic domain N"/>
    <property type="match status" value="1"/>
</dbReference>
<dbReference type="InterPro" id="IPR027256">
    <property type="entry name" value="P-typ_ATPase_IB"/>
</dbReference>
<evidence type="ECO:0000256" key="1">
    <source>
        <dbReference type="ARBA" id="ARBA00004651"/>
    </source>
</evidence>
<dbReference type="GO" id="GO:0005886">
    <property type="term" value="C:plasma membrane"/>
    <property type="evidence" value="ECO:0007669"/>
    <property type="project" value="UniProtKB-SubCell"/>
</dbReference>
<gene>
    <name evidence="15" type="ORF">FHS39_004323</name>
</gene>
<dbReference type="InterPro" id="IPR008250">
    <property type="entry name" value="ATPase_P-typ_transduc_dom_A_sf"/>
</dbReference>
<dbReference type="SFLD" id="SFLDS00003">
    <property type="entry name" value="Haloacid_Dehalogenase"/>
    <property type="match status" value="1"/>
</dbReference>
<feature type="transmembrane region" description="Helical" evidence="12">
    <location>
        <begin position="129"/>
        <end position="146"/>
    </location>
</feature>
<dbReference type="Gene3D" id="2.70.150.10">
    <property type="entry name" value="Calcium-transporting ATPase, cytoplasmic transduction domain A"/>
    <property type="match status" value="1"/>
</dbReference>
<evidence type="ECO:0000256" key="12">
    <source>
        <dbReference type="RuleBase" id="RU362081"/>
    </source>
</evidence>
<dbReference type="FunFam" id="3.30.70.100:FF:000005">
    <property type="entry name" value="Copper-exporting P-type ATPase A"/>
    <property type="match status" value="1"/>
</dbReference>
<accession>A0A7W7LTD1</accession>
<dbReference type="SUPFAM" id="SSF56784">
    <property type="entry name" value="HAD-like"/>
    <property type="match status" value="1"/>
</dbReference>
<dbReference type="GO" id="GO:0005524">
    <property type="term" value="F:ATP binding"/>
    <property type="evidence" value="ECO:0007669"/>
    <property type="project" value="UniProtKB-UniRule"/>
</dbReference>
<feature type="transmembrane region" description="Helical" evidence="12">
    <location>
        <begin position="395"/>
        <end position="418"/>
    </location>
</feature>
<evidence type="ECO:0000256" key="11">
    <source>
        <dbReference type="ARBA" id="ARBA00074171"/>
    </source>
</evidence>
<keyword evidence="16" id="KW-1185">Reference proteome</keyword>
<dbReference type="Gene3D" id="3.40.50.1000">
    <property type="entry name" value="HAD superfamily/HAD-like"/>
    <property type="match status" value="1"/>
</dbReference>
<name>A0A7W7LTD1_9ACTN</name>
<dbReference type="Gene3D" id="3.30.70.100">
    <property type="match status" value="1"/>
</dbReference>
<proteinExistence type="inferred from homology"/>
<feature type="transmembrane region" description="Helical" evidence="12">
    <location>
        <begin position="166"/>
        <end position="187"/>
    </location>
</feature>
<dbReference type="PRINTS" id="PR00119">
    <property type="entry name" value="CATATPASE"/>
</dbReference>
<comment type="caution">
    <text evidence="15">The sequence shown here is derived from an EMBL/GenBank/DDBJ whole genome shotgun (WGS) entry which is preliminary data.</text>
</comment>
<dbReference type="GO" id="GO:0043682">
    <property type="term" value="F:P-type divalent copper transporter activity"/>
    <property type="evidence" value="ECO:0007669"/>
    <property type="project" value="TreeGrafter"/>
</dbReference>
<keyword evidence="5 12" id="KW-0547">Nucleotide-binding</keyword>
<comment type="subcellular location">
    <subcellularLocation>
        <location evidence="1">Cell membrane</location>
        <topology evidence="1">Multi-pass membrane protein</topology>
    </subcellularLocation>
</comment>
<dbReference type="SUPFAM" id="SSF81660">
    <property type="entry name" value="Metal cation-transporting ATPase, ATP-binding domain N"/>
    <property type="match status" value="1"/>
</dbReference>
<dbReference type="PROSITE" id="PS01047">
    <property type="entry name" value="HMA_1"/>
    <property type="match status" value="1"/>
</dbReference>
<dbReference type="InterPro" id="IPR023214">
    <property type="entry name" value="HAD_sf"/>
</dbReference>
<dbReference type="PANTHER" id="PTHR43520:SF8">
    <property type="entry name" value="P-TYPE CU(+) TRANSPORTER"/>
    <property type="match status" value="1"/>
</dbReference>
<evidence type="ECO:0000313" key="15">
    <source>
        <dbReference type="EMBL" id="MBB4895256.1"/>
    </source>
</evidence>
<evidence type="ECO:0000256" key="7">
    <source>
        <dbReference type="ARBA" id="ARBA00022967"/>
    </source>
</evidence>
<evidence type="ECO:0000259" key="14">
    <source>
        <dbReference type="PROSITE" id="PS50846"/>
    </source>
</evidence>
<keyword evidence="9 12" id="KW-0472">Membrane</keyword>
<dbReference type="InterPro" id="IPR036163">
    <property type="entry name" value="HMA_dom_sf"/>
</dbReference>
<dbReference type="EMBL" id="JACHJH010000006">
    <property type="protein sequence ID" value="MBB4895256.1"/>
    <property type="molecule type" value="Genomic_DNA"/>
</dbReference>
<dbReference type="SFLD" id="SFLDF00027">
    <property type="entry name" value="p-type_atpase"/>
    <property type="match status" value="1"/>
</dbReference>
<dbReference type="InterPro" id="IPR018303">
    <property type="entry name" value="ATPase_P-typ_P_site"/>
</dbReference>
<dbReference type="CDD" id="cd00371">
    <property type="entry name" value="HMA"/>
    <property type="match status" value="1"/>
</dbReference>
<dbReference type="Pfam" id="PF00403">
    <property type="entry name" value="HMA"/>
    <property type="match status" value="1"/>
</dbReference>
<feature type="transmembrane region" description="Helical" evidence="12">
    <location>
        <begin position="361"/>
        <end position="383"/>
    </location>
</feature>
<dbReference type="Proteomes" id="UP000556084">
    <property type="component" value="Unassembled WGS sequence"/>
</dbReference>
<dbReference type="InterPro" id="IPR023298">
    <property type="entry name" value="ATPase_P-typ_TM_dom_sf"/>
</dbReference>
<dbReference type="InterPro" id="IPR001757">
    <property type="entry name" value="P_typ_ATPase"/>
</dbReference>
<organism evidence="15 16">
    <name type="scientific">Streptomyces olivoverticillatus</name>
    <dbReference type="NCBI Taxonomy" id="66427"/>
    <lineage>
        <taxon>Bacteria</taxon>
        <taxon>Bacillati</taxon>
        <taxon>Actinomycetota</taxon>
        <taxon>Actinomycetes</taxon>
        <taxon>Kitasatosporales</taxon>
        <taxon>Streptomycetaceae</taxon>
        <taxon>Streptomyces</taxon>
    </lineage>
</organism>
<dbReference type="SUPFAM" id="SSF81653">
    <property type="entry name" value="Calcium ATPase, transduction domain A"/>
    <property type="match status" value="1"/>
</dbReference>
<keyword evidence="12" id="KW-1003">Cell membrane</keyword>
<evidence type="ECO:0000256" key="6">
    <source>
        <dbReference type="ARBA" id="ARBA00022840"/>
    </source>
</evidence>
<reference evidence="15 16" key="1">
    <citation type="submission" date="2020-08" db="EMBL/GenBank/DDBJ databases">
        <title>Genomic Encyclopedia of Type Strains, Phase III (KMG-III): the genomes of soil and plant-associated and newly described type strains.</title>
        <authorList>
            <person name="Whitman W."/>
        </authorList>
    </citation>
    <scope>NUCLEOTIDE SEQUENCE [LARGE SCALE GENOMIC DNA]</scope>
    <source>
        <strain evidence="15 16">CECT 3266</strain>
    </source>
</reference>
<feature type="transmembrane region" description="Helical" evidence="12">
    <location>
        <begin position="734"/>
        <end position="753"/>
    </location>
</feature>
<dbReference type="NCBIfam" id="TIGR01494">
    <property type="entry name" value="ATPase_P-type"/>
    <property type="match status" value="2"/>
</dbReference>
<evidence type="ECO:0000313" key="16">
    <source>
        <dbReference type="Proteomes" id="UP000556084"/>
    </source>
</evidence>
<dbReference type="InterPro" id="IPR023299">
    <property type="entry name" value="ATPase_P-typ_cyto_dom_N"/>
</dbReference>
<evidence type="ECO:0000256" key="5">
    <source>
        <dbReference type="ARBA" id="ARBA00022741"/>
    </source>
</evidence>
<feature type="region of interest" description="Disordered" evidence="13">
    <location>
        <begin position="524"/>
        <end position="571"/>
    </location>
</feature>
<keyword evidence="7" id="KW-1278">Translocase</keyword>
<evidence type="ECO:0000256" key="3">
    <source>
        <dbReference type="ARBA" id="ARBA00022692"/>
    </source>
</evidence>
<dbReference type="InterPro" id="IPR006121">
    <property type="entry name" value="HMA_dom"/>
</dbReference>
<dbReference type="PROSITE" id="PS50846">
    <property type="entry name" value="HMA_2"/>
    <property type="match status" value="1"/>
</dbReference>
<dbReference type="SUPFAM" id="SSF81665">
    <property type="entry name" value="Calcium ATPase, transmembrane domain M"/>
    <property type="match status" value="1"/>
</dbReference>
<sequence>MSTTTRAETGAAGTAVAETELIVGGMTCAACVARVEKKLGRLDGVRATVNLATGRARVSHPADVTADELMAVVEGAGFTAALPQPVSPETSDQGAAEAPAGVLRLAVTALLSVPVLVLSMVPAAQFDSWQWLCFALATPVALWGAWPFHERALRGLRHSTATMDTLVSLGVLASYLWSAYALFFGGAGEPGMRMPFTLVPSMTTGTADVYLEAVVGVPLFVLVGRLLEARARRGTGSALRALASLAAKDVVVRAPDGTERRIPIDGLRVGDHFVVRPGERVATDGVVVSGSSALDLSLVTGESAPVEAGPGAAVVGGAVNSGGVLEVRAEAVGADTQLARIARLVEDAQAGKARVQRVADAVAGVFVPAVLSVAVTVLGFWLGAGASAQSAVTTAVAVLVVACPCALGLATPTALLAATGRGAGLGILVSGPQALEGLRRVDTVVLDKTGTLTTGSMTVTEVTARPGGFDRDAVLRLAAAAEAGSEHPVGLAIHASAVAVPPAESFTATAGVGVRAQVEGRLVEVVRPGAQPPEETGRGGSGESLPAATASNHDGEGPAGTRRPQPGAPGDEWLATALRRADDAGRTAVLVHIDGIPEAVIALGDTVRAGSYRAVDHLKRLGLRPVLATGDGEAPARAVAAELGITEVHARATPEDKAELVRTLREQGHRVAVIGDGVNDTAALAGADLGIAMGSGTDAAIGAADVTLVREDMSALADAVRLARRTSVTVRSNLAWAFGYNLVTLPLAAAGLLSPMVAAAAMSASSLLVVGNSLRLRTWQPSPSRGRTAAPASRGGAR</sequence>
<evidence type="ECO:0000256" key="4">
    <source>
        <dbReference type="ARBA" id="ARBA00022723"/>
    </source>
</evidence>
<dbReference type="GO" id="GO:0016887">
    <property type="term" value="F:ATP hydrolysis activity"/>
    <property type="evidence" value="ECO:0007669"/>
    <property type="project" value="InterPro"/>
</dbReference>
<evidence type="ECO:0000256" key="13">
    <source>
        <dbReference type="SAM" id="MobiDB-lite"/>
    </source>
</evidence>
<evidence type="ECO:0000256" key="8">
    <source>
        <dbReference type="ARBA" id="ARBA00022989"/>
    </source>
</evidence>
<comment type="catalytic activity">
    <reaction evidence="10">
        <text>ATP + H2O = ADP + phosphate + H(+)</text>
        <dbReference type="Rhea" id="RHEA:13065"/>
        <dbReference type="ChEBI" id="CHEBI:15377"/>
        <dbReference type="ChEBI" id="CHEBI:15378"/>
        <dbReference type="ChEBI" id="CHEBI:30616"/>
        <dbReference type="ChEBI" id="CHEBI:43474"/>
        <dbReference type="ChEBI" id="CHEBI:456216"/>
    </reaction>
</comment>
<protein>
    <recommendedName>
        <fullName evidence="11">Cation-transporting P-type ATPase B</fullName>
    </recommendedName>
</protein>
<evidence type="ECO:0000256" key="10">
    <source>
        <dbReference type="ARBA" id="ARBA00049360"/>
    </source>
</evidence>
<dbReference type="InterPro" id="IPR017969">
    <property type="entry name" value="Heavy-metal-associated_CS"/>
</dbReference>
<dbReference type="InterPro" id="IPR059000">
    <property type="entry name" value="ATPase_P-type_domA"/>
</dbReference>
<keyword evidence="3 12" id="KW-0812">Transmembrane</keyword>
<dbReference type="InterPro" id="IPR044492">
    <property type="entry name" value="P_typ_ATPase_HD_dom"/>
</dbReference>
<dbReference type="FunFam" id="2.70.150.10:FF:000002">
    <property type="entry name" value="Copper-transporting ATPase 1, putative"/>
    <property type="match status" value="1"/>
</dbReference>
<dbReference type="SUPFAM" id="SSF55008">
    <property type="entry name" value="HMA, heavy metal-associated domain"/>
    <property type="match status" value="1"/>
</dbReference>
<dbReference type="PROSITE" id="PS00154">
    <property type="entry name" value="ATPASE_E1_E2"/>
    <property type="match status" value="1"/>
</dbReference>
<dbReference type="GO" id="GO:0005507">
    <property type="term" value="F:copper ion binding"/>
    <property type="evidence" value="ECO:0007669"/>
    <property type="project" value="TreeGrafter"/>
</dbReference>
<keyword evidence="4 12" id="KW-0479">Metal-binding</keyword>
<feature type="transmembrane region" description="Helical" evidence="12">
    <location>
        <begin position="102"/>
        <end position="123"/>
    </location>
</feature>
<keyword evidence="8 12" id="KW-1133">Transmembrane helix</keyword>
<dbReference type="SFLD" id="SFLDG00002">
    <property type="entry name" value="C1.7:_P-type_atpase_like"/>
    <property type="match status" value="1"/>
</dbReference>
<dbReference type="PRINTS" id="PR00120">
    <property type="entry name" value="HATPASE"/>
</dbReference>
<dbReference type="PROSITE" id="PS01229">
    <property type="entry name" value="COF_2"/>
    <property type="match status" value="1"/>
</dbReference>
<dbReference type="Pfam" id="PF00122">
    <property type="entry name" value="E1-E2_ATPase"/>
    <property type="match status" value="1"/>
</dbReference>
<evidence type="ECO:0000256" key="9">
    <source>
        <dbReference type="ARBA" id="ARBA00023136"/>
    </source>
</evidence>
<comment type="similarity">
    <text evidence="2 12">Belongs to the cation transport ATPase (P-type) (TC 3.A.3) family. Type IB subfamily.</text>
</comment>
<feature type="transmembrane region" description="Helical" evidence="12">
    <location>
        <begin position="207"/>
        <end position="227"/>
    </location>
</feature>
<dbReference type="GO" id="GO:0055070">
    <property type="term" value="P:copper ion homeostasis"/>
    <property type="evidence" value="ECO:0007669"/>
    <property type="project" value="TreeGrafter"/>
</dbReference>
<keyword evidence="6 12" id="KW-0067">ATP-binding</keyword>
<dbReference type="NCBIfam" id="TIGR01525">
    <property type="entry name" value="ATPase-IB_hvy"/>
    <property type="match status" value="1"/>
</dbReference>
<dbReference type="Pfam" id="PF00702">
    <property type="entry name" value="Hydrolase"/>
    <property type="match status" value="1"/>
</dbReference>
<feature type="domain" description="HMA" evidence="14">
    <location>
        <begin position="17"/>
        <end position="81"/>
    </location>
</feature>
<evidence type="ECO:0000256" key="2">
    <source>
        <dbReference type="ARBA" id="ARBA00006024"/>
    </source>
</evidence>
<dbReference type="PANTHER" id="PTHR43520">
    <property type="entry name" value="ATP7, ISOFORM B"/>
    <property type="match status" value="1"/>
</dbReference>
<dbReference type="RefSeq" id="WP_184351036.1">
    <property type="nucleotide sequence ID" value="NZ_JACHJH010000006.1"/>
</dbReference>
<dbReference type="InterPro" id="IPR036412">
    <property type="entry name" value="HAD-like_sf"/>
</dbReference>
<dbReference type="AlphaFoldDB" id="A0A7W7LTD1"/>